<keyword evidence="10" id="KW-0547">Nucleotide-binding</keyword>
<dbReference type="InterPro" id="IPR011006">
    <property type="entry name" value="CheY-like_superfamily"/>
</dbReference>
<dbReference type="InterPro" id="IPR003661">
    <property type="entry name" value="HisK_dim/P_dom"/>
</dbReference>
<dbReference type="InterPro" id="IPR013656">
    <property type="entry name" value="PAS_4"/>
</dbReference>
<dbReference type="InterPro" id="IPR008207">
    <property type="entry name" value="Sig_transdc_His_kin_Hpt_dom"/>
</dbReference>
<keyword evidence="9" id="KW-0418">Kinase</keyword>
<evidence type="ECO:0000259" key="18">
    <source>
        <dbReference type="PROSITE" id="PS50109"/>
    </source>
</evidence>
<evidence type="ECO:0000256" key="13">
    <source>
        <dbReference type="ARBA" id="ARBA00023136"/>
    </source>
</evidence>
<dbReference type="CDD" id="cd17546">
    <property type="entry name" value="REC_hyHK_CKI1_RcsC-like"/>
    <property type="match status" value="1"/>
</dbReference>
<dbReference type="SMART" id="SM00086">
    <property type="entry name" value="PAC"/>
    <property type="match status" value="2"/>
</dbReference>
<evidence type="ECO:0000313" key="24">
    <source>
        <dbReference type="Proteomes" id="UP001432180"/>
    </source>
</evidence>
<keyword evidence="12" id="KW-0902">Two-component regulatory system</keyword>
<dbReference type="PANTHER" id="PTHR43047">
    <property type="entry name" value="TWO-COMPONENT HISTIDINE PROTEIN KINASE"/>
    <property type="match status" value="1"/>
</dbReference>
<dbReference type="GO" id="GO:0004673">
    <property type="term" value="F:protein histidine kinase activity"/>
    <property type="evidence" value="ECO:0007669"/>
    <property type="project" value="UniProtKB-EC"/>
</dbReference>
<feature type="domain" description="PAC" evidence="21">
    <location>
        <begin position="361"/>
        <end position="414"/>
    </location>
</feature>
<dbReference type="CDD" id="cd16922">
    <property type="entry name" value="HATPase_EvgS-ArcB-TorS-like"/>
    <property type="match status" value="1"/>
</dbReference>
<dbReference type="PANTHER" id="PTHR43047:SF71">
    <property type="entry name" value="HISTIDINE KINASE CONTAINING CHEY-HOMOLOGOUS RECEIVER DOMAIN-RELATED"/>
    <property type="match status" value="1"/>
</dbReference>
<feature type="domain" description="HPt" evidence="22">
    <location>
        <begin position="848"/>
        <end position="952"/>
    </location>
</feature>
<dbReference type="InterPro" id="IPR035965">
    <property type="entry name" value="PAS-like_dom_sf"/>
</dbReference>
<dbReference type="InterPro" id="IPR036641">
    <property type="entry name" value="HPT_dom_sf"/>
</dbReference>
<dbReference type="SUPFAM" id="SSF55785">
    <property type="entry name" value="PYP-like sensor domain (PAS domain)"/>
    <property type="match status" value="2"/>
</dbReference>
<gene>
    <name evidence="23" type="primary">rpfC_6</name>
    <name evidence="23" type="ORF">Thiowin_02312</name>
</gene>
<dbReference type="InterPro" id="IPR036097">
    <property type="entry name" value="HisK_dim/P_sf"/>
</dbReference>
<keyword evidence="6 15" id="KW-0597">Phosphoprotein</keyword>
<feature type="region of interest" description="Disordered" evidence="17">
    <location>
        <begin position="663"/>
        <end position="684"/>
    </location>
</feature>
<dbReference type="Pfam" id="PF08447">
    <property type="entry name" value="PAS_3"/>
    <property type="match status" value="1"/>
</dbReference>
<dbReference type="Gene3D" id="3.30.565.10">
    <property type="entry name" value="Histidine kinase-like ATPase, C-terminal domain"/>
    <property type="match status" value="1"/>
</dbReference>
<evidence type="ECO:0000256" key="11">
    <source>
        <dbReference type="ARBA" id="ARBA00022989"/>
    </source>
</evidence>
<evidence type="ECO:0000259" key="22">
    <source>
        <dbReference type="PROSITE" id="PS50894"/>
    </source>
</evidence>
<evidence type="ECO:0000256" key="12">
    <source>
        <dbReference type="ARBA" id="ARBA00023012"/>
    </source>
</evidence>
<dbReference type="Pfam" id="PF01627">
    <property type="entry name" value="Hpt"/>
    <property type="match status" value="1"/>
</dbReference>
<evidence type="ECO:0000259" key="20">
    <source>
        <dbReference type="PROSITE" id="PS50112"/>
    </source>
</evidence>
<keyword evidence="13" id="KW-0472">Membrane</keyword>
<dbReference type="SUPFAM" id="SSF47384">
    <property type="entry name" value="Homodimeric domain of signal transducing histidine kinase"/>
    <property type="match status" value="1"/>
</dbReference>
<dbReference type="InterPro" id="IPR001610">
    <property type="entry name" value="PAC"/>
</dbReference>
<evidence type="ECO:0000256" key="15">
    <source>
        <dbReference type="PROSITE-ProRule" id="PRU00169"/>
    </source>
</evidence>
<evidence type="ECO:0000313" key="23">
    <source>
        <dbReference type="EMBL" id="WPL17309.1"/>
    </source>
</evidence>
<feature type="modified residue" description="4-aspartylphosphate" evidence="15">
    <location>
        <position position="55"/>
    </location>
</feature>
<dbReference type="PROSITE" id="PS50110">
    <property type="entry name" value="RESPONSE_REGULATORY"/>
    <property type="match status" value="2"/>
</dbReference>
<evidence type="ECO:0000256" key="6">
    <source>
        <dbReference type="ARBA" id="ARBA00022553"/>
    </source>
</evidence>
<dbReference type="NCBIfam" id="TIGR00229">
    <property type="entry name" value="sensory_box"/>
    <property type="match status" value="2"/>
</dbReference>
<dbReference type="InterPro" id="IPR004358">
    <property type="entry name" value="Sig_transdc_His_kin-like_C"/>
</dbReference>
<dbReference type="InterPro" id="IPR013655">
    <property type="entry name" value="PAS_fold_3"/>
</dbReference>
<evidence type="ECO:0000256" key="16">
    <source>
        <dbReference type="SAM" id="Coils"/>
    </source>
</evidence>
<evidence type="ECO:0000256" key="3">
    <source>
        <dbReference type="ARBA" id="ARBA00012438"/>
    </source>
</evidence>
<evidence type="ECO:0000256" key="4">
    <source>
        <dbReference type="ARBA" id="ARBA00022475"/>
    </source>
</evidence>
<dbReference type="CDD" id="cd00130">
    <property type="entry name" value="PAS"/>
    <property type="match status" value="2"/>
</dbReference>
<name>A0ABZ0SAE9_9GAMM</name>
<dbReference type="Pfam" id="PF02518">
    <property type="entry name" value="HATPase_c"/>
    <property type="match status" value="1"/>
</dbReference>
<feature type="modified residue" description="Phosphohistidine" evidence="14">
    <location>
        <position position="887"/>
    </location>
</feature>
<dbReference type="SMART" id="SM00388">
    <property type="entry name" value="HisKA"/>
    <property type="match status" value="1"/>
</dbReference>
<dbReference type="SMART" id="SM00091">
    <property type="entry name" value="PAS"/>
    <property type="match status" value="2"/>
</dbReference>
<dbReference type="PROSITE" id="PS50109">
    <property type="entry name" value="HIS_KIN"/>
    <property type="match status" value="1"/>
</dbReference>
<reference evidence="23 24" key="1">
    <citation type="journal article" date="2023" name="Microorganisms">
        <title>Thiorhodovibrio frisius and Trv. litoralis spp. nov., Two Novel Members from a Clade of Fastidious Purple Sulfur Bacteria That Exhibit Unique Red-Shifted Light-Harvesting Capabilities.</title>
        <authorList>
            <person name="Methner A."/>
            <person name="Kuzyk S.B."/>
            <person name="Petersen J."/>
            <person name="Bauer S."/>
            <person name="Brinkmann H."/>
            <person name="Sichau K."/>
            <person name="Wanner G."/>
            <person name="Wolf J."/>
            <person name="Neumann-Schaal M."/>
            <person name="Henke P."/>
            <person name="Tank M."/>
            <person name="Sproer C."/>
            <person name="Bunk B."/>
            <person name="Overmann J."/>
        </authorList>
    </citation>
    <scope>NUCLEOTIDE SEQUENCE [LARGE SCALE GENOMIC DNA]</scope>
    <source>
        <strain evidence="23 24">DSM 6702</strain>
    </source>
</reference>
<keyword evidence="5" id="KW-0997">Cell inner membrane</keyword>
<dbReference type="RefSeq" id="WP_328987828.1">
    <property type="nucleotide sequence ID" value="NZ_CP121472.1"/>
</dbReference>
<feature type="domain" description="Response regulatory" evidence="19">
    <location>
        <begin position="7"/>
        <end position="121"/>
    </location>
</feature>
<proteinExistence type="predicted"/>
<dbReference type="Pfam" id="PF00072">
    <property type="entry name" value="Response_reg"/>
    <property type="match status" value="2"/>
</dbReference>
<dbReference type="Pfam" id="PF00512">
    <property type="entry name" value="HisKA"/>
    <property type="match status" value="1"/>
</dbReference>
<dbReference type="InterPro" id="IPR036890">
    <property type="entry name" value="HATPase_C_sf"/>
</dbReference>
<evidence type="ECO:0000259" key="21">
    <source>
        <dbReference type="PROSITE" id="PS50113"/>
    </source>
</evidence>
<dbReference type="InterPro" id="IPR003594">
    <property type="entry name" value="HATPase_dom"/>
</dbReference>
<feature type="domain" description="Histidine kinase" evidence="18">
    <location>
        <begin position="432"/>
        <end position="660"/>
    </location>
</feature>
<evidence type="ECO:0000256" key="1">
    <source>
        <dbReference type="ARBA" id="ARBA00000085"/>
    </source>
</evidence>
<dbReference type="Gene3D" id="3.30.450.20">
    <property type="entry name" value="PAS domain"/>
    <property type="match status" value="2"/>
</dbReference>
<dbReference type="InterPro" id="IPR000700">
    <property type="entry name" value="PAS-assoc_C"/>
</dbReference>
<keyword evidence="8" id="KW-0812">Transmembrane</keyword>
<dbReference type="PROSITE" id="PS50112">
    <property type="entry name" value="PAS"/>
    <property type="match status" value="1"/>
</dbReference>
<evidence type="ECO:0000256" key="17">
    <source>
        <dbReference type="SAM" id="MobiDB-lite"/>
    </source>
</evidence>
<dbReference type="InterPro" id="IPR001789">
    <property type="entry name" value="Sig_transdc_resp-reg_receiver"/>
</dbReference>
<dbReference type="PROSITE" id="PS50113">
    <property type="entry name" value="PAC"/>
    <property type="match status" value="2"/>
</dbReference>
<comment type="catalytic activity">
    <reaction evidence="1">
        <text>ATP + protein L-histidine = ADP + protein N-phospho-L-histidine.</text>
        <dbReference type="EC" id="2.7.13.3"/>
    </reaction>
</comment>
<evidence type="ECO:0000256" key="14">
    <source>
        <dbReference type="PROSITE-ProRule" id="PRU00110"/>
    </source>
</evidence>
<keyword evidence="7 23" id="KW-0808">Transferase</keyword>
<dbReference type="EMBL" id="CP121472">
    <property type="protein sequence ID" value="WPL17309.1"/>
    <property type="molecule type" value="Genomic_DNA"/>
</dbReference>
<comment type="subcellular location">
    <subcellularLocation>
        <location evidence="2">Cell inner membrane</location>
        <topology evidence="2">Multi-pass membrane protein</topology>
    </subcellularLocation>
</comment>
<dbReference type="Gene3D" id="1.20.120.160">
    <property type="entry name" value="HPT domain"/>
    <property type="match status" value="1"/>
</dbReference>
<evidence type="ECO:0000256" key="7">
    <source>
        <dbReference type="ARBA" id="ARBA00022679"/>
    </source>
</evidence>
<keyword evidence="16" id="KW-0175">Coiled coil</keyword>
<dbReference type="SMART" id="SM00387">
    <property type="entry name" value="HATPase_c"/>
    <property type="match status" value="1"/>
</dbReference>
<feature type="coiled-coil region" evidence="16">
    <location>
        <begin position="253"/>
        <end position="283"/>
    </location>
</feature>
<evidence type="ECO:0000256" key="2">
    <source>
        <dbReference type="ARBA" id="ARBA00004429"/>
    </source>
</evidence>
<evidence type="ECO:0000256" key="8">
    <source>
        <dbReference type="ARBA" id="ARBA00022692"/>
    </source>
</evidence>
<dbReference type="InterPro" id="IPR000014">
    <property type="entry name" value="PAS"/>
</dbReference>
<sequence length="960" mass="106105">MRADPDTLLIIDDNPEDREFLRHALREEFHVIEAELGEQGLALIEKARPTCVLLDYFLPDMDGLELLAARGPGQEDDYGLIVLTGSDEASLAVACMKQGAHDYLIKGRFNRYELRRTIAGSLEKLALRRQLRAQQLALQASEQRLGLFIEHAPACLAMFDRQMRYLAVSRRWLHNHGLSELDIQSRSHFQLFPDTPESWKAIYRRGLAGEILRADEDCFVGADGQVQWLRWEVRPWHEAQGQIGGIVVFTEDITALKQAKQELERHRTQLEHLVEERTRLLSDERERLARILEGTRAGTWEWNIQTGEARYNERWAEIIGYRHAEIAPTDITTWRRFAHPDDLARSDALLQRYFAGEQDYFEFEARMHHKEGRWVWVLARGKIVARDAAGTPLLMAGIHLDITRTKEAELSLIQAKEQAEEASRAKSRFLANMSHELRTPFDAVIGLLQLLEQTPLNDRQHGYVDRARQSARSLLALVGDLLDFSRIEAGKLELEEMPFSLSGLVAEVVSLFAPSARAKGLTLEGRIDPRLTDAWIGDRARLHQILTNLVGNAVKFTPRGAIRVEVDSAAERVAGVRDADASVPLRFSVTDQGLGIGPEHLEVIFDSFQQLDPSMTRRFGGTGLGLAICKGLVTLLGGEIQVESTPGTGSCFRFVLPLRQDPAPGRAAAPVTSPRSQGAGSAPPSLGGLRLLVAEDSEVNRFVAQEMLTSLGARVDVADNGETAARLALEADPRYDLVLMDLQMPLLSGLDVSRRLRAMDPTRTTPILAMTANVRAGDRLAAEDAGMSGFLAKPIDWPAAAARILALCGHGAGDLNTAHRPAGGAPSVALPSLPGLDLAGALDRLEGSRPIYCAMAKRFLDTETEIFRRLMRHLDQDSESTAIKALHPVRGTALALGALPLAEVAHRLEEALRMQASTDVATLKAQLEVRWGETLANLRQAVAALESEVAPARSNQPLQS</sequence>
<evidence type="ECO:0000256" key="10">
    <source>
        <dbReference type="ARBA" id="ARBA00022840"/>
    </source>
</evidence>
<keyword evidence="24" id="KW-1185">Reference proteome</keyword>
<feature type="domain" description="Response regulatory" evidence="19">
    <location>
        <begin position="690"/>
        <end position="808"/>
    </location>
</feature>
<evidence type="ECO:0000256" key="9">
    <source>
        <dbReference type="ARBA" id="ARBA00022777"/>
    </source>
</evidence>
<dbReference type="PRINTS" id="PR00344">
    <property type="entry name" value="BCTRLSENSOR"/>
</dbReference>
<dbReference type="SUPFAM" id="SSF47226">
    <property type="entry name" value="Histidine-containing phosphotransfer domain, HPT domain"/>
    <property type="match status" value="1"/>
</dbReference>
<accession>A0ABZ0SAE9</accession>
<feature type="domain" description="PAS" evidence="20">
    <location>
        <begin position="284"/>
        <end position="357"/>
    </location>
</feature>
<dbReference type="InterPro" id="IPR005467">
    <property type="entry name" value="His_kinase_dom"/>
</dbReference>
<organism evidence="23 24">
    <name type="scientific">Thiorhodovibrio winogradskyi</name>
    <dbReference type="NCBI Taxonomy" id="77007"/>
    <lineage>
        <taxon>Bacteria</taxon>
        <taxon>Pseudomonadati</taxon>
        <taxon>Pseudomonadota</taxon>
        <taxon>Gammaproteobacteria</taxon>
        <taxon>Chromatiales</taxon>
        <taxon>Chromatiaceae</taxon>
        <taxon>Thiorhodovibrio</taxon>
    </lineage>
</organism>
<dbReference type="SUPFAM" id="SSF52172">
    <property type="entry name" value="CheY-like"/>
    <property type="match status" value="2"/>
</dbReference>
<dbReference type="SUPFAM" id="SSF55874">
    <property type="entry name" value="ATPase domain of HSP90 chaperone/DNA topoisomerase II/histidine kinase"/>
    <property type="match status" value="1"/>
</dbReference>
<evidence type="ECO:0000256" key="5">
    <source>
        <dbReference type="ARBA" id="ARBA00022519"/>
    </source>
</evidence>
<dbReference type="SMART" id="SM00448">
    <property type="entry name" value="REC"/>
    <property type="match status" value="2"/>
</dbReference>
<feature type="coiled-coil region" evidence="16">
    <location>
        <begin position="405"/>
        <end position="432"/>
    </location>
</feature>
<evidence type="ECO:0000259" key="19">
    <source>
        <dbReference type="PROSITE" id="PS50110"/>
    </source>
</evidence>
<keyword evidence="11" id="KW-1133">Transmembrane helix</keyword>
<dbReference type="CDD" id="cd00082">
    <property type="entry name" value="HisKA"/>
    <property type="match status" value="1"/>
</dbReference>
<dbReference type="PROSITE" id="PS50894">
    <property type="entry name" value="HPT"/>
    <property type="match status" value="1"/>
</dbReference>
<dbReference type="Gene3D" id="3.40.50.2300">
    <property type="match status" value="2"/>
</dbReference>
<feature type="modified residue" description="4-aspartylphosphate" evidence="15">
    <location>
        <position position="741"/>
    </location>
</feature>
<dbReference type="Proteomes" id="UP001432180">
    <property type="component" value="Chromosome"/>
</dbReference>
<protein>
    <recommendedName>
        <fullName evidence="3">histidine kinase</fullName>
        <ecNumber evidence="3">2.7.13.3</ecNumber>
    </recommendedName>
</protein>
<dbReference type="EC" id="2.7.13.3" evidence="3"/>
<feature type="domain" description="PAC" evidence="21">
    <location>
        <begin position="213"/>
        <end position="265"/>
    </location>
</feature>
<dbReference type="CDD" id="cd00156">
    <property type="entry name" value="REC"/>
    <property type="match status" value="1"/>
</dbReference>
<keyword evidence="4" id="KW-1003">Cell membrane</keyword>
<dbReference type="Pfam" id="PF08448">
    <property type="entry name" value="PAS_4"/>
    <property type="match status" value="1"/>
</dbReference>
<keyword evidence="10" id="KW-0067">ATP-binding</keyword>
<dbReference type="Gene3D" id="1.10.287.130">
    <property type="match status" value="1"/>
</dbReference>